<accession>A0A2T5JBK9</accession>
<dbReference type="RefSeq" id="WP_107828431.1">
    <property type="nucleotide sequence ID" value="NZ_CP160205.1"/>
</dbReference>
<dbReference type="Gene3D" id="1.10.10.10">
    <property type="entry name" value="Winged helix-like DNA-binding domain superfamily/Winged helix DNA-binding domain"/>
    <property type="match status" value="1"/>
</dbReference>
<keyword evidence="2" id="KW-0805">Transcription regulation</keyword>
<dbReference type="InterPro" id="IPR000847">
    <property type="entry name" value="LysR_HTH_N"/>
</dbReference>
<dbReference type="Gene3D" id="3.40.190.290">
    <property type="match status" value="1"/>
</dbReference>
<evidence type="ECO:0000256" key="3">
    <source>
        <dbReference type="ARBA" id="ARBA00023125"/>
    </source>
</evidence>
<dbReference type="GO" id="GO:0003677">
    <property type="term" value="F:DNA binding"/>
    <property type="evidence" value="ECO:0007669"/>
    <property type="project" value="UniProtKB-KW"/>
</dbReference>
<feature type="domain" description="HTH lysR-type" evidence="5">
    <location>
        <begin position="1"/>
        <end position="58"/>
    </location>
</feature>
<dbReference type="PANTHER" id="PTHR30419">
    <property type="entry name" value="HTH-TYPE TRANSCRIPTIONAL REGULATOR YBHD"/>
    <property type="match status" value="1"/>
</dbReference>
<keyword evidence="4" id="KW-0804">Transcription</keyword>
<dbReference type="GO" id="GO:0003700">
    <property type="term" value="F:DNA-binding transcription factor activity"/>
    <property type="evidence" value="ECO:0007669"/>
    <property type="project" value="InterPro"/>
</dbReference>
<dbReference type="PROSITE" id="PS50931">
    <property type="entry name" value="HTH_LYSR"/>
    <property type="match status" value="1"/>
</dbReference>
<dbReference type="InterPro" id="IPR005119">
    <property type="entry name" value="LysR_subst-bd"/>
</dbReference>
<evidence type="ECO:0000259" key="5">
    <source>
        <dbReference type="PROSITE" id="PS50931"/>
    </source>
</evidence>
<keyword evidence="7" id="KW-1185">Reference proteome</keyword>
<sequence length="290" mass="33151">MELRQLRYFVKARELENFTEAAAQLFISQSTLSQQIKQLEDELGTPLFDRVGKYIHVTEAGKLFYDYALQCLQKANDGYQLLKDLSELQTGHLVIGATYGLRHMLTPALVAFYRQYPQVKVEVIFDTSTELLTRLERFEADFLLTYEEVQMRKGMKYQPLFESELAFIVRKDSPLATKKSVTLKEIQAFELALPSKGFVTRRFVDEVFEQHGIVPHINLEISDIPTLLELVGTGHWHSILTHTTVADQHDLVALPIRSVTALQQAAIISLADVYEKKAARAFFEILLNRG</sequence>
<dbReference type="OrthoDB" id="9803735at2"/>
<proteinExistence type="inferred from homology"/>
<evidence type="ECO:0000313" key="7">
    <source>
        <dbReference type="Proteomes" id="UP000244168"/>
    </source>
</evidence>
<evidence type="ECO:0000313" key="6">
    <source>
        <dbReference type="EMBL" id="PTQ98257.1"/>
    </source>
</evidence>
<dbReference type="FunFam" id="1.10.10.10:FF:000001">
    <property type="entry name" value="LysR family transcriptional regulator"/>
    <property type="match status" value="1"/>
</dbReference>
<dbReference type="SUPFAM" id="SSF46785">
    <property type="entry name" value="Winged helix' DNA-binding domain"/>
    <property type="match status" value="1"/>
</dbReference>
<organism evidence="6 7">
    <name type="scientific">Mucilaginibacter yixingensis</name>
    <dbReference type="NCBI Taxonomy" id="1295612"/>
    <lineage>
        <taxon>Bacteria</taxon>
        <taxon>Pseudomonadati</taxon>
        <taxon>Bacteroidota</taxon>
        <taxon>Sphingobacteriia</taxon>
        <taxon>Sphingobacteriales</taxon>
        <taxon>Sphingobacteriaceae</taxon>
        <taxon>Mucilaginibacter</taxon>
    </lineage>
</organism>
<comment type="caution">
    <text evidence="6">The sequence shown here is derived from an EMBL/GenBank/DDBJ whole genome shotgun (WGS) entry which is preliminary data.</text>
</comment>
<dbReference type="Proteomes" id="UP000244168">
    <property type="component" value="Unassembled WGS sequence"/>
</dbReference>
<dbReference type="AlphaFoldDB" id="A0A2T5JBK9"/>
<comment type="similarity">
    <text evidence="1">Belongs to the LysR transcriptional regulatory family.</text>
</comment>
<dbReference type="InterPro" id="IPR036390">
    <property type="entry name" value="WH_DNA-bd_sf"/>
</dbReference>
<dbReference type="SUPFAM" id="SSF53850">
    <property type="entry name" value="Periplasmic binding protein-like II"/>
    <property type="match status" value="1"/>
</dbReference>
<name>A0A2T5JBK9_9SPHI</name>
<keyword evidence="3" id="KW-0238">DNA-binding</keyword>
<protein>
    <submittedName>
        <fullName evidence="6">LysR family cyn operon transcriptional activator</fullName>
    </submittedName>
</protein>
<evidence type="ECO:0000256" key="1">
    <source>
        <dbReference type="ARBA" id="ARBA00009437"/>
    </source>
</evidence>
<reference evidence="6 7" key="1">
    <citation type="submission" date="2018-04" db="EMBL/GenBank/DDBJ databases">
        <title>Genomic Encyclopedia of Archaeal and Bacterial Type Strains, Phase II (KMG-II): from individual species to whole genera.</title>
        <authorList>
            <person name="Goeker M."/>
        </authorList>
    </citation>
    <scope>NUCLEOTIDE SEQUENCE [LARGE SCALE GENOMIC DNA]</scope>
    <source>
        <strain evidence="6 7">DSM 26809</strain>
    </source>
</reference>
<dbReference type="InterPro" id="IPR050950">
    <property type="entry name" value="HTH-type_LysR_regulators"/>
</dbReference>
<dbReference type="InterPro" id="IPR036388">
    <property type="entry name" value="WH-like_DNA-bd_sf"/>
</dbReference>
<dbReference type="Pfam" id="PF03466">
    <property type="entry name" value="LysR_substrate"/>
    <property type="match status" value="1"/>
</dbReference>
<dbReference type="Pfam" id="PF00126">
    <property type="entry name" value="HTH_1"/>
    <property type="match status" value="1"/>
</dbReference>
<evidence type="ECO:0000256" key="2">
    <source>
        <dbReference type="ARBA" id="ARBA00023015"/>
    </source>
</evidence>
<dbReference type="GO" id="GO:0005829">
    <property type="term" value="C:cytosol"/>
    <property type="evidence" value="ECO:0007669"/>
    <property type="project" value="TreeGrafter"/>
</dbReference>
<evidence type="ECO:0000256" key="4">
    <source>
        <dbReference type="ARBA" id="ARBA00023163"/>
    </source>
</evidence>
<dbReference type="PRINTS" id="PR00039">
    <property type="entry name" value="HTHLYSR"/>
</dbReference>
<dbReference type="CDD" id="cd05466">
    <property type="entry name" value="PBP2_LTTR_substrate"/>
    <property type="match status" value="1"/>
</dbReference>
<dbReference type="EMBL" id="QAOQ01000003">
    <property type="protein sequence ID" value="PTQ98257.1"/>
    <property type="molecule type" value="Genomic_DNA"/>
</dbReference>
<dbReference type="PANTHER" id="PTHR30419:SF8">
    <property type="entry name" value="NITROGEN ASSIMILATION TRANSCRIPTIONAL ACTIVATOR-RELATED"/>
    <property type="match status" value="1"/>
</dbReference>
<gene>
    <name evidence="6" type="ORF">C8P68_103418</name>
</gene>